<evidence type="ECO:0000256" key="1">
    <source>
        <dbReference type="ARBA" id="ARBA00007469"/>
    </source>
</evidence>
<dbReference type="PROSITE" id="PS00530">
    <property type="entry name" value="RNASE_T2_1"/>
    <property type="match status" value="1"/>
</dbReference>
<evidence type="ECO:0000313" key="4">
    <source>
        <dbReference type="EMBL" id="MFC3527026.1"/>
    </source>
</evidence>
<feature type="signal peptide" evidence="3">
    <location>
        <begin position="1"/>
        <end position="19"/>
    </location>
</feature>
<dbReference type="InterPro" id="IPR039378">
    <property type="entry name" value="RNase_T2_prok"/>
</dbReference>
<comment type="caution">
    <text evidence="4">The sequence shown here is derived from an EMBL/GenBank/DDBJ whole genome shotgun (WGS) entry which is preliminary data.</text>
</comment>
<dbReference type="InterPro" id="IPR018188">
    <property type="entry name" value="RNase_T2_His_AS_1"/>
</dbReference>
<gene>
    <name evidence="4" type="ORF">ACFOMH_02495</name>
</gene>
<dbReference type="Gene3D" id="3.90.730.10">
    <property type="entry name" value="Ribonuclease T2-like"/>
    <property type="match status" value="1"/>
</dbReference>
<dbReference type="InterPro" id="IPR036430">
    <property type="entry name" value="RNase_T2-like_sf"/>
</dbReference>
<protein>
    <submittedName>
        <fullName evidence="4">Ribonuclease T</fullName>
    </submittedName>
</protein>
<keyword evidence="3" id="KW-0732">Signal</keyword>
<evidence type="ECO:0000256" key="2">
    <source>
        <dbReference type="RuleBase" id="RU004328"/>
    </source>
</evidence>
<accession>A0ABV7R486</accession>
<reference evidence="5" key="1">
    <citation type="journal article" date="2019" name="Int. J. Syst. Evol. Microbiol.">
        <title>The Global Catalogue of Microorganisms (GCM) 10K type strain sequencing project: providing services to taxonomists for standard genome sequencing and annotation.</title>
        <authorList>
            <consortium name="The Broad Institute Genomics Platform"/>
            <consortium name="The Broad Institute Genome Sequencing Center for Infectious Disease"/>
            <person name="Wu L."/>
            <person name="Ma J."/>
        </authorList>
    </citation>
    <scope>NUCLEOTIDE SEQUENCE [LARGE SCALE GENOMIC DNA]</scope>
    <source>
        <strain evidence="5">KCTC 42899</strain>
    </source>
</reference>
<dbReference type="InterPro" id="IPR033130">
    <property type="entry name" value="RNase_T2_His_AS_2"/>
</dbReference>
<dbReference type="PANTHER" id="PTHR11240:SF22">
    <property type="entry name" value="RIBONUCLEASE T2"/>
    <property type="match status" value="1"/>
</dbReference>
<name>A0ABV7R486_9RHOB</name>
<evidence type="ECO:0000313" key="5">
    <source>
        <dbReference type="Proteomes" id="UP001595721"/>
    </source>
</evidence>
<proteinExistence type="inferred from homology"/>
<dbReference type="SUPFAM" id="SSF55895">
    <property type="entry name" value="Ribonuclease Rh-like"/>
    <property type="match status" value="1"/>
</dbReference>
<evidence type="ECO:0000256" key="3">
    <source>
        <dbReference type="SAM" id="SignalP"/>
    </source>
</evidence>
<feature type="chain" id="PRO_5046870538" evidence="3">
    <location>
        <begin position="20"/>
        <end position="215"/>
    </location>
</feature>
<dbReference type="Proteomes" id="UP001595721">
    <property type="component" value="Unassembled WGS sequence"/>
</dbReference>
<dbReference type="Pfam" id="PF00445">
    <property type="entry name" value="Ribonuclease_T2"/>
    <property type="match status" value="1"/>
</dbReference>
<dbReference type="RefSeq" id="WP_377742407.1">
    <property type="nucleotide sequence ID" value="NZ_JBHRXJ010000002.1"/>
</dbReference>
<dbReference type="PROSITE" id="PS00531">
    <property type="entry name" value="RNASE_T2_2"/>
    <property type="match status" value="1"/>
</dbReference>
<organism evidence="4 5">
    <name type="scientific">Paracoccus mangrovi</name>
    <dbReference type="NCBI Taxonomy" id="1715645"/>
    <lineage>
        <taxon>Bacteria</taxon>
        <taxon>Pseudomonadati</taxon>
        <taxon>Pseudomonadota</taxon>
        <taxon>Alphaproteobacteria</taxon>
        <taxon>Rhodobacterales</taxon>
        <taxon>Paracoccaceae</taxon>
        <taxon>Paracoccus</taxon>
    </lineage>
</organism>
<dbReference type="InterPro" id="IPR001568">
    <property type="entry name" value="RNase_T2-like"/>
</dbReference>
<dbReference type="EMBL" id="JBHRXJ010000002">
    <property type="protein sequence ID" value="MFC3527026.1"/>
    <property type="molecule type" value="Genomic_DNA"/>
</dbReference>
<dbReference type="CDD" id="cd01062">
    <property type="entry name" value="RNase_T2_prok"/>
    <property type="match status" value="1"/>
</dbReference>
<sequence length="215" mass="23755">MRTLALLAALLLLSVSATAQSVARQSAAGQFDYYVLSLSWSPSWCRAEGKDGDPGQCALGRRTDFVVHGLWPQYERGWPQDCRSAARDPARRETRAMADVMGSSGLAWYQWKKHGRCSGLSAQDYFKLVRDAAQTITIPDVLRGLDRDVRLPAKVIEDAFIEANPGLTRDGITVTCRDRALQEVRICMTSDLEPRSCAPDTSQDCTGSFLMPAPR</sequence>
<comment type="similarity">
    <text evidence="1 2">Belongs to the RNase T2 family.</text>
</comment>
<keyword evidence="5" id="KW-1185">Reference proteome</keyword>
<dbReference type="PANTHER" id="PTHR11240">
    <property type="entry name" value="RIBONUCLEASE T2"/>
    <property type="match status" value="1"/>
</dbReference>